<feature type="transmembrane region" description="Helical" evidence="1">
    <location>
        <begin position="487"/>
        <end position="510"/>
    </location>
</feature>
<dbReference type="AlphaFoldDB" id="A0A197ZYZ0"/>
<organism evidence="2 3">
    <name type="scientific">Paenibacillus oryzisoli</name>
    <dbReference type="NCBI Taxonomy" id="1850517"/>
    <lineage>
        <taxon>Bacteria</taxon>
        <taxon>Bacillati</taxon>
        <taxon>Bacillota</taxon>
        <taxon>Bacilli</taxon>
        <taxon>Bacillales</taxon>
        <taxon>Paenibacillaceae</taxon>
        <taxon>Paenibacillus</taxon>
    </lineage>
</organism>
<dbReference type="EMBL" id="LYPB01000091">
    <property type="protein sequence ID" value="OAS13963.1"/>
    <property type="molecule type" value="Genomic_DNA"/>
</dbReference>
<reference evidence="2 3" key="1">
    <citation type="submission" date="2016-05" db="EMBL/GenBank/DDBJ databases">
        <title>Paenibacillus sp. 1ZS3-15 nov., isolated from the rhizosphere soil.</title>
        <authorList>
            <person name="Zhang X.X."/>
            <person name="Zhang J."/>
        </authorList>
    </citation>
    <scope>NUCLEOTIDE SEQUENCE [LARGE SCALE GENOMIC DNA]</scope>
    <source>
        <strain evidence="2 3">1ZS3-15</strain>
    </source>
</reference>
<evidence type="ECO:0000313" key="2">
    <source>
        <dbReference type="EMBL" id="OAS13963.1"/>
    </source>
</evidence>
<name>A0A197ZYZ0_9BACL</name>
<sequence>MHNQRFKVSILFILFIYLVMFCHPSVTSADQTEKTAVLLVYDSLAKGTPKEGNVEAIQRLLGSFGVQVTVTSYDSYKKGTLVKFSKVIMIRNIDDITPPIDLFKQDMIEYVGEYMHIGNELPDNIRQDMNLEDVRLDQDSIKLSIGDFSQNSIAASNLALITKFTGTAFGQITSEKEKMTSPYGVINGKYAYIPYMDKGNLSEQAAAYVLRDWLSFKKETHSYVLFNEIYPFSNLDMLNEMADRLYEAGIPFIVSVQPVLNNLEFPANQRYLEAIKHVQSRNGSIVVNAPVVNSTISQDVTVLKSQMGSFLNALATYGIVPLGIGTELYWTYDQHYIGNGLSFFQSGIIFPNQRIMYRAQTSISSAFSLAMYTIQAKEISDYVLTTKMMAPMPLDTAIVYPFPKNRQELNVTVETLLTNWTIFADYKNQQHDVRTDTNEMSSHNGHLQINGQAIALNNTIAEIDSDHAYVQEVKKSFTTLFSVQNNIFIVLILVTLLIFMVFLIIGYRMYKRKFTHQGRSL</sequence>
<keyword evidence="3" id="KW-1185">Reference proteome</keyword>
<evidence type="ECO:0000313" key="3">
    <source>
        <dbReference type="Proteomes" id="UP000078454"/>
    </source>
</evidence>
<protein>
    <recommendedName>
        <fullName evidence="4">DUF2334 domain-containing protein</fullName>
    </recommendedName>
</protein>
<proteinExistence type="predicted"/>
<evidence type="ECO:0000256" key="1">
    <source>
        <dbReference type="SAM" id="Phobius"/>
    </source>
</evidence>
<keyword evidence="1" id="KW-1133">Transmembrane helix</keyword>
<gene>
    <name evidence="2" type="ORF">A8708_11325</name>
</gene>
<keyword evidence="1" id="KW-0472">Membrane</keyword>
<dbReference type="RefSeq" id="WP_068670153.1">
    <property type="nucleotide sequence ID" value="NZ_LYPB01000091.1"/>
</dbReference>
<accession>A0A197ZYZ0</accession>
<dbReference type="OrthoDB" id="1779709at2"/>
<comment type="caution">
    <text evidence="2">The sequence shown here is derived from an EMBL/GenBank/DDBJ whole genome shotgun (WGS) entry which is preliminary data.</text>
</comment>
<keyword evidence="1" id="KW-0812">Transmembrane</keyword>
<dbReference type="STRING" id="1850517.A8708_11325"/>
<evidence type="ECO:0008006" key="4">
    <source>
        <dbReference type="Google" id="ProtNLM"/>
    </source>
</evidence>
<dbReference type="Proteomes" id="UP000078454">
    <property type="component" value="Unassembled WGS sequence"/>
</dbReference>